<protein>
    <submittedName>
        <fullName evidence="2">Uncharacterized protein</fullName>
    </submittedName>
</protein>
<evidence type="ECO:0000313" key="2">
    <source>
        <dbReference type="WBParaSite" id="jg6380"/>
    </source>
</evidence>
<proteinExistence type="predicted"/>
<dbReference type="Gene3D" id="3.40.50.2300">
    <property type="match status" value="1"/>
</dbReference>
<dbReference type="WBParaSite" id="jg6380">
    <property type="protein sequence ID" value="jg6380"/>
    <property type="gene ID" value="jg6380"/>
</dbReference>
<evidence type="ECO:0000313" key="1">
    <source>
        <dbReference type="Proteomes" id="UP000887574"/>
    </source>
</evidence>
<organism evidence="1 2">
    <name type="scientific">Ditylenchus dipsaci</name>
    <dbReference type="NCBI Taxonomy" id="166011"/>
    <lineage>
        <taxon>Eukaryota</taxon>
        <taxon>Metazoa</taxon>
        <taxon>Ecdysozoa</taxon>
        <taxon>Nematoda</taxon>
        <taxon>Chromadorea</taxon>
        <taxon>Rhabditida</taxon>
        <taxon>Tylenchina</taxon>
        <taxon>Tylenchomorpha</taxon>
        <taxon>Sphaerularioidea</taxon>
        <taxon>Anguinidae</taxon>
        <taxon>Anguininae</taxon>
        <taxon>Ditylenchus</taxon>
    </lineage>
</organism>
<accession>A0A915EHG3</accession>
<reference evidence="2" key="1">
    <citation type="submission" date="2022-11" db="UniProtKB">
        <authorList>
            <consortium name="WormBaseParasite"/>
        </authorList>
    </citation>
    <scope>IDENTIFICATION</scope>
</reference>
<dbReference type="Proteomes" id="UP000887574">
    <property type="component" value="Unplaced"/>
</dbReference>
<sequence>MRSVMEKRRCLAPKIEFVLFIDSEKNNTHADLKYYEARYKILTQHITTEVVENIVKKGHKQTMENIMHKNAS</sequence>
<dbReference type="AlphaFoldDB" id="A0A915EHG3"/>
<name>A0A915EHG3_9BILA</name>
<keyword evidence="1" id="KW-1185">Reference proteome</keyword>